<dbReference type="PANTHER" id="PTHR46058">
    <property type="entry name" value="PROTEIN BREVIS RADIX-LIKE 1"/>
    <property type="match status" value="1"/>
</dbReference>
<protein>
    <recommendedName>
        <fullName evidence="6">BRX domain-containing protein</fullName>
    </recommendedName>
</protein>
<sequence>MSRSDTIMMTTTATTSDLNRTGTVERDIEQAITALKKGACLLKYGRRGKPKFCPFRLSNDESLLIWFSGKEEKRLKLTNVSRIISGQRTPIFQRYPRPAKEYQSFSLIYNDRSLDLICKDKDEAEVWFSGLKALISRSHHRKWRIESRSDGFPSEINSPRTYTRRSSPLHSPFSSNESFQKVENLTRKSQLQEDELEKTIKQLKEAIAIAGEETAKCKAAKEVIKSLTSQLKDMAERLPIGAVRNVRSPCNSTPGSNDLSVASIDRLNIQATSPESDVTGSYSQLFSNGSSTATDRSAGHCKHSQSDAASRNGSKPKENESRNESEWVEQDEPGVYITLTSLASGAIDLKRVRFSRKRFSEKQAEHWWAENRVRVYEQYNVRTIDKSTIGIGSMDLAH</sequence>
<organism evidence="7 8">
    <name type="scientific">Pisum sativum</name>
    <name type="common">Garden pea</name>
    <name type="synonym">Lathyrus oleraceus</name>
    <dbReference type="NCBI Taxonomy" id="3888"/>
    <lineage>
        <taxon>Eukaryota</taxon>
        <taxon>Viridiplantae</taxon>
        <taxon>Streptophyta</taxon>
        <taxon>Embryophyta</taxon>
        <taxon>Tracheophyta</taxon>
        <taxon>Spermatophyta</taxon>
        <taxon>Magnoliopsida</taxon>
        <taxon>eudicotyledons</taxon>
        <taxon>Gunneridae</taxon>
        <taxon>Pentapetalae</taxon>
        <taxon>rosids</taxon>
        <taxon>fabids</taxon>
        <taxon>Fabales</taxon>
        <taxon>Fabaceae</taxon>
        <taxon>Papilionoideae</taxon>
        <taxon>50 kb inversion clade</taxon>
        <taxon>NPAAA clade</taxon>
        <taxon>Hologalegina</taxon>
        <taxon>IRL clade</taxon>
        <taxon>Fabeae</taxon>
        <taxon>Lathyrus</taxon>
    </lineage>
</organism>
<evidence type="ECO:0000256" key="4">
    <source>
        <dbReference type="SAM" id="Coils"/>
    </source>
</evidence>
<dbReference type="Pfam" id="PF08381">
    <property type="entry name" value="BRX"/>
    <property type="match status" value="1"/>
</dbReference>
<keyword evidence="3" id="KW-0539">Nucleus</keyword>
<comment type="caution">
    <text evidence="7">The sequence shown here is derived from an EMBL/GenBank/DDBJ whole genome shotgun (WGS) entry which is preliminary data.</text>
</comment>
<name>A0A9D4WY01_PEA</name>
<feature type="compositionally biased region" description="Polar residues" evidence="5">
    <location>
        <begin position="155"/>
        <end position="180"/>
    </location>
</feature>
<dbReference type="AlphaFoldDB" id="A0A9D4WY01"/>
<dbReference type="SUPFAM" id="SSF50729">
    <property type="entry name" value="PH domain-like"/>
    <property type="match status" value="1"/>
</dbReference>
<gene>
    <name evidence="7" type="ORF">KIW84_055457</name>
</gene>
<dbReference type="Pfam" id="PF13713">
    <property type="entry name" value="BRX_N"/>
    <property type="match status" value="1"/>
</dbReference>
<dbReference type="PROSITE" id="PS51514">
    <property type="entry name" value="BRX"/>
    <property type="match status" value="1"/>
</dbReference>
<keyword evidence="8" id="KW-1185">Reference proteome</keyword>
<evidence type="ECO:0000313" key="8">
    <source>
        <dbReference type="Proteomes" id="UP001058974"/>
    </source>
</evidence>
<feature type="compositionally biased region" description="Basic and acidic residues" evidence="5">
    <location>
        <begin position="315"/>
        <end position="325"/>
    </location>
</feature>
<evidence type="ECO:0000313" key="7">
    <source>
        <dbReference type="EMBL" id="KAI5409992.1"/>
    </source>
</evidence>
<comment type="similarity">
    <text evidence="2">Belongs to the BRX family.</text>
</comment>
<feature type="region of interest" description="Disordered" evidence="5">
    <location>
        <begin position="289"/>
        <end position="329"/>
    </location>
</feature>
<keyword evidence="4" id="KW-0175">Coiled coil</keyword>
<proteinExistence type="inferred from homology"/>
<dbReference type="EMBL" id="JAMSHJ010000005">
    <property type="protein sequence ID" value="KAI5409992.1"/>
    <property type="molecule type" value="Genomic_DNA"/>
</dbReference>
<dbReference type="Gene3D" id="2.30.29.30">
    <property type="entry name" value="Pleckstrin-homology domain (PH domain)/Phosphotyrosine-binding domain (PTB)"/>
    <property type="match status" value="1"/>
</dbReference>
<accession>A0A9D4WY01</accession>
<feature type="domain" description="BRX" evidence="6">
    <location>
        <begin position="325"/>
        <end position="380"/>
    </location>
</feature>
<dbReference type="GO" id="GO:0005634">
    <property type="term" value="C:nucleus"/>
    <property type="evidence" value="ECO:0007669"/>
    <property type="project" value="UniProtKB-SubCell"/>
</dbReference>
<evidence type="ECO:0000256" key="5">
    <source>
        <dbReference type="SAM" id="MobiDB-lite"/>
    </source>
</evidence>
<dbReference type="Pfam" id="PF16457">
    <property type="entry name" value="PH_12"/>
    <property type="match status" value="1"/>
</dbReference>
<dbReference type="Gramene" id="Psat05G0545700-T2">
    <property type="protein sequence ID" value="KAI5409992.1"/>
    <property type="gene ID" value="KIW84_055457"/>
</dbReference>
<feature type="region of interest" description="Disordered" evidence="5">
    <location>
        <begin position="154"/>
        <end position="180"/>
    </location>
</feature>
<dbReference type="InterPro" id="IPR027988">
    <property type="entry name" value="BRX_N"/>
</dbReference>
<dbReference type="Pfam" id="PF16627">
    <property type="entry name" value="BRX_assoc"/>
    <property type="match status" value="1"/>
</dbReference>
<evidence type="ECO:0000256" key="1">
    <source>
        <dbReference type="ARBA" id="ARBA00004123"/>
    </source>
</evidence>
<comment type="subcellular location">
    <subcellularLocation>
        <location evidence="1">Nucleus</location>
    </subcellularLocation>
</comment>
<dbReference type="Proteomes" id="UP001058974">
    <property type="component" value="Chromosome 5"/>
</dbReference>
<evidence type="ECO:0000256" key="3">
    <source>
        <dbReference type="ARBA" id="ARBA00023242"/>
    </source>
</evidence>
<feature type="coiled-coil region" evidence="4">
    <location>
        <begin position="182"/>
        <end position="237"/>
    </location>
</feature>
<dbReference type="InterPro" id="IPR011993">
    <property type="entry name" value="PH-like_dom_sf"/>
</dbReference>
<dbReference type="CDD" id="cd13365">
    <property type="entry name" value="PH_PLC_plant-like"/>
    <property type="match status" value="1"/>
</dbReference>
<evidence type="ECO:0000259" key="6">
    <source>
        <dbReference type="PROSITE" id="PS51514"/>
    </source>
</evidence>
<dbReference type="InterPro" id="IPR013591">
    <property type="entry name" value="Brevis_radix_dom"/>
</dbReference>
<dbReference type="PANTHER" id="PTHR46058:SF40">
    <property type="entry name" value="BRX DOMAIN-CONTAINING PROTEIN"/>
    <property type="match status" value="1"/>
</dbReference>
<reference evidence="7 8" key="1">
    <citation type="journal article" date="2022" name="Nat. Genet.">
        <title>Improved pea reference genome and pan-genome highlight genomic features and evolutionary characteristics.</title>
        <authorList>
            <person name="Yang T."/>
            <person name="Liu R."/>
            <person name="Luo Y."/>
            <person name="Hu S."/>
            <person name="Wang D."/>
            <person name="Wang C."/>
            <person name="Pandey M.K."/>
            <person name="Ge S."/>
            <person name="Xu Q."/>
            <person name="Li N."/>
            <person name="Li G."/>
            <person name="Huang Y."/>
            <person name="Saxena R.K."/>
            <person name="Ji Y."/>
            <person name="Li M."/>
            <person name="Yan X."/>
            <person name="He Y."/>
            <person name="Liu Y."/>
            <person name="Wang X."/>
            <person name="Xiang C."/>
            <person name="Varshney R.K."/>
            <person name="Ding H."/>
            <person name="Gao S."/>
            <person name="Zong X."/>
        </authorList>
    </citation>
    <scope>NUCLEOTIDE SEQUENCE [LARGE SCALE GENOMIC DNA]</scope>
    <source>
        <strain evidence="7 8">cv. Zhongwan 6</strain>
    </source>
</reference>
<dbReference type="InterPro" id="IPR044532">
    <property type="entry name" value="BRX-like"/>
</dbReference>
<dbReference type="InterPro" id="IPR001849">
    <property type="entry name" value="PH_domain"/>
</dbReference>
<evidence type="ECO:0000256" key="2">
    <source>
        <dbReference type="ARBA" id="ARBA00009057"/>
    </source>
</evidence>